<keyword evidence="7" id="KW-1185">Reference proteome</keyword>
<comment type="function">
    <text evidence="4">DNA-dependent RNA polymerase catalyzes the transcription of DNA into RNA using the four ribonucleoside triphosphates as substrates. Common component of RNA polymerases I, II and III which synthesize ribosomal RNA precursors, mRNA precursors and many functional non-coding RNAs, and small RNAs, such as 5S rRNA and tRNAs, respectively.</text>
</comment>
<dbReference type="EMBL" id="GG745363">
    <property type="protein sequence ID" value="KNE69935.1"/>
    <property type="molecule type" value="Genomic_DNA"/>
</dbReference>
<dbReference type="GO" id="GO:0006351">
    <property type="term" value="P:DNA-templated transcription"/>
    <property type="evidence" value="ECO:0007669"/>
    <property type="project" value="UniProtKB-UniRule"/>
</dbReference>
<evidence type="ECO:0000256" key="3">
    <source>
        <dbReference type="ARBA" id="ARBA00023242"/>
    </source>
</evidence>
<name>A0A0L0T8C5_ALLM3</name>
<dbReference type="OrthoDB" id="20018at2759"/>
<dbReference type="PANTHER" id="PTHR10917">
    <property type="entry name" value="DNA-DIRECTED RNA POLYMERASES I, II, AND III SUBUNIT RPABC3"/>
    <property type="match status" value="1"/>
</dbReference>
<evidence type="ECO:0000313" key="6">
    <source>
        <dbReference type="EMBL" id="KNE70987.1"/>
    </source>
</evidence>
<reference evidence="7" key="2">
    <citation type="submission" date="2009-11" db="EMBL/GenBank/DDBJ databases">
        <title>The Genome Sequence of Allomyces macrogynus strain ATCC 38327.</title>
        <authorList>
            <consortium name="The Broad Institute Genome Sequencing Platform"/>
            <person name="Russ C."/>
            <person name="Cuomo C."/>
            <person name="Shea T."/>
            <person name="Young S.K."/>
            <person name="Zeng Q."/>
            <person name="Koehrsen M."/>
            <person name="Haas B."/>
            <person name="Borodovsky M."/>
            <person name="Guigo R."/>
            <person name="Alvarado L."/>
            <person name="Berlin A."/>
            <person name="Borenstein D."/>
            <person name="Chen Z."/>
            <person name="Engels R."/>
            <person name="Freedman E."/>
            <person name="Gellesch M."/>
            <person name="Goldberg J."/>
            <person name="Griggs A."/>
            <person name="Gujja S."/>
            <person name="Heiman D."/>
            <person name="Hepburn T."/>
            <person name="Howarth C."/>
            <person name="Jen D."/>
            <person name="Larson L."/>
            <person name="Lewis B."/>
            <person name="Mehta T."/>
            <person name="Park D."/>
            <person name="Pearson M."/>
            <person name="Roberts A."/>
            <person name="Saif S."/>
            <person name="Shenoy N."/>
            <person name="Sisk P."/>
            <person name="Stolte C."/>
            <person name="Sykes S."/>
            <person name="Walk T."/>
            <person name="White J."/>
            <person name="Yandava C."/>
            <person name="Burger G."/>
            <person name="Gray M.W."/>
            <person name="Holland P.W.H."/>
            <person name="King N."/>
            <person name="Lang F.B.F."/>
            <person name="Roger A.J."/>
            <person name="Ruiz-Trillo I."/>
            <person name="Lander E."/>
            <person name="Nusbaum C."/>
        </authorList>
    </citation>
    <scope>NUCLEOTIDE SEQUENCE [LARGE SCALE GENOMIC DNA]</scope>
    <source>
        <strain evidence="7">ATCC 38327</strain>
    </source>
</reference>
<comment type="subcellular location">
    <subcellularLocation>
        <location evidence="1">Nucleus</location>
    </subcellularLocation>
</comment>
<dbReference type="STRING" id="578462.A0A0L0T8C5"/>
<dbReference type="eggNOG" id="KOG3400">
    <property type="taxonomic scope" value="Eukaryota"/>
</dbReference>
<evidence type="ECO:0000313" key="5">
    <source>
        <dbReference type="EMBL" id="KNE69935.1"/>
    </source>
</evidence>
<gene>
    <name evidence="5" type="ORF">AMAG_14780</name>
    <name evidence="6" type="ORF">AMAG_15246</name>
</gene>
<dbReference type="PIRSF" id="PIRSF000779">
    <property type="entry name" value="RNA_pol_Rpb8"/>
    <property type="match status" value="1"/>
</dbReference>
<dbReference type="SMART" id="SM00658">
    <property type="entry name" value="RPOL8c"/>
    <property type="match status" value="1"/>
</dbReference>
<dbReference type="GO" id="GO:0005736">
    <property type="term" value="C:RNA polymerase I complex"/>
    <property type="evidence" value="ECO:0007669"/>
    <property type="project" value="TreeGrafter"/>
</dbReference>
<evidence type="ECO:0000256" key="2">
    <source>
        <dbReference type="ARBA" id="ARBA00008912"/>
    </source>
</evidence>
<dbReference type="Proteomes" id="UP000054350">
    <property type="component" value="Unassembled WGS sequence"/>
</dbReference>
<dbReference type="Gene3D" id="2.40.50.140">
    <property type="entry name" value="Nucleic acid-binding proteins"/>
    <property type="match status" value="1"/>
</dbReference>
<reference evidence="6 7" key="1">
    <citation type="submission" date="2009-11" db="EMBL/GenBank/DDBJ databases">
        <title>Annotation of Allomyces macrogynus ATCC 38327.</title>
        <authorList>
            <consortium name="The Broad Institute Genome Sequencing Platform"/>
            <person name="Russ C."/>
            <person name="Cuomo C."/>
            <person name="Burger G."/>
            <person name="Gray M.W."/>
            <person name="Holland P.W.H."/>
            <person name="King N."/>
            <person name="Lang F.B.F."/>
            <person name="Roger A.J."/>
            <person name="Ruiz-Trillo I."/>
            <person name="Young S.K."/>
            <person name="Zeng Q."/>
            <person name="Gargeya S."/>
            <person name="Fitzgerald M."/>
            <person name="Haas B."/>
            <person name="Abouelleil A."/>
            <person name="Alvarado L."/>
            <person name="Arachchi H.M."/>
            <person name="Berlin A."/>
            <person name="Chapman S.B."/>
            <person name="Gearin G."/>
            <person name="Goldberg J."/>
            <person name="Griggs A."/>
            <person name="Gujja S."/>
            <person name="Hansen M."/>
            <person name="Heiman D."/>
            <person name="Howarth C."/>
            <person name="Larimer J."/>
            <person name="Lui A."/>
            <person name="MacDonald P.J.P."/>
            <person name="McCowen C."/>
            <person name="Montmayeur A."/>
            <person name="Murphy C."/>
            <person name="Neiman D."/>
            <person name="Pearson M."/>
            <person name="Priest M."/>
            <person name="Roberts A."/>
            <person name="Saif S."/>
            <person name="Shea T."/>
            <person name="Sisk P."/>
            <person name="Stolte C."/>
            <person name="Sykes S."/>
            <person name="Wortman J."/>
            <person name="Nusbaum C."/>
            <person name="Birren B."/>
        </authorList>
    </citation>
    <scope>NUCLEOTIDE SEQUENCE [LARGE SCALE GENOMIC DNA]</scope>
    <source>
        <strain evidence="6 7">ATCC 38327</strain>
    </source>
</reference>
<proteinExistence type="inferred from homology"/>
<dbReference type="GO" id="GO:0003899">
    <property type="term" value="F:DNA-directed RNA polymerase activity"/>
    <property type="evidence" value="ECO:0007669"/>
    <property type="project" value="UniProtKB-UniRule"/>
</dbReference>
<dbReference type="GO" id="GO:0005666">
    <property type="term" value="C:RNA polymerase III complex"/>
    <property type="evidence" value="ECO:0007669"/>
    <property type="project" value="TreeGrafter"/>
</dbReference>
<comment type="similarity">
    <text evidence="2 4">Belongs to the eukaryotic RPB8 RNA polymerase subunit family.</text>
</comment>
<evidence type="ECO:0000256" key="1">
    <source>
        <dbReference type="ARBA" id="ARBA00004123"/>
    </source>
</evidence>
<keyword evidence="3 4" id="KW-0539">Nucleus</keyword>
<dbReference type="InterPro" id="IPR005570">
    <property type="entry name" value="RPABC3"/>
</dbReference>
<dbReference type="VEuPathDB" id="FungiDB:AMAG_14780"/>
<organism evidence="6 7">
    <name type="scientific">Allomyces macrogynus (strain ATCC 38327)</name>
    <name type="common">Allomyces javanicus var. macrogynus</name>
    <dbReference type="NCBI Taxonomy" id="578462"/>
    <lineage>
        <taxon>Eukaryota</taxon>
        <taxon>Fungi</taxon>
        <taxon>Fungi incertae sedis</taxon>
        <taxon>Blastocladiomycota</taxon>
        <taxon>Blastocladiomycetes</taxon>
        <taxon>Blastocladiales</taxon>
        <taxon>Blastocladiaceae</taxon>
        <taxon>Allomyces</taxon>
    </lineage>
</organism>
<dbReference type="PANTHER" id="PTHR10917:SF0">
    <property type="entry name" value="DNA-DIRECTED RNA POLYMERASES I, II, AND III SUBUNIT RPABC3"/>
    <property type="match status" value="1"/>
</dbReference>
<dbReference type="AlphaFoldDB" id="A0A0L0T8C5"/>
<dbReference type="FunFam" id="2.40.50.140:FF:000191">
    <property type="entry name" value="DNA-directed RNA polymerases I, II, and III subunit RPABC3"/>
    <property type="match status" value="1"/>
</dbReference>
<evidence type="ECO:0000256" key="4">
    <source>
        <dbReference type="PIRNR" id="PIRNR000779"/>
    </source>
</evidence>
<dbReference type="OMA" id="KEDDKGW"/>
<dbReference type="SUPFAM" id="SSF50249">
    <property type="entry name" value="Nucleic acid-binding proteins"/>
    <property type="match status" value="1"/>
</dbReference>
<dbReference type="EMBL" id="GG745369">
    <property type="protein sequence ID" value="KNE70987.1"/>
    <property type="molecule type" value="Genomic_DNA"/>
</dbReference>
<dbReference type="GO" id="GO:0005665">
    <property type="term" value="C:RNA polymerase II, core complex"/>
    <property type="evidence" value="ECO:0007669"/>
    <property type="project" value="UniProtKB-UniRule"/>
</dbReference>
<protein>
    <recommendedName>
        <fullName evidence="4">DNA-directed RNA polymerases I, II, and III subunit RPABC3</fullName>
    </recommendedName>
</protein>
<sequence length="151" mass="16935">MSRGDTYLFNDLFTIADVDKDGQRFDRVSRLTATSANYNADLILDFNNELYPLKAGDKVTLMLTTSLALNGNAATASVSDSWRDKLPSDPRDLSDEYDYVCHGKCYKMEDEGSSQVSVYISFGGLLLRLKAEFKDLAAFTKGENVYLLMRK</sequence>
<dbReference type="Pfam" id="PF03870">
    <property type="entry name" value="RNA_pol_Rpb8"/>
    <property type="match status" value="1"/>
</dbReference>
<accession>A0A0L0T8C5</accession>
<dbReference type="InterPro" id="IPR012340">
    <property type="entry name" value="NA-bd_OB-fold"/>
</dbReference>
<dbReference type="VEuPathDB" id="FungiDB:AMAG_15246"/>
<evidence type="ECO:0000313" key="7">
    <source>
        <dbReference type="Proteomes" id="UP000054350"/>
    </source>
</evidence>